<dbReference type="AlphaFoldDB" id="A0A5N5IVJ6"/>
<evidence type="ECO:0000313" key="1">
    <source>
        <dbReference type="EMBL" id="KAB5491409.1"/>
    </source>
</evidence>
<dbReference type="Gene3D" id="3.40.50.10610">
    <property type="entry name" value="ABC-type transport auxiliary lipoprotein component"/>
    <property type="match status" value="1"/>
</dbReference>
<reference evidence="1" key="1">
    <citation type="submission" date="2019-10" db="EMBL/GenBank/DDBJ databases">
        <title>Muricauda hadale sp. nov., a piezophilic bacterium isolated from hadopelagic water of the Mariana Trench.</title>
        <authorList>
            <person name="Wei Y."/>
        </authorList>
    </citation>
    <scope>NUCLEOTIDE SEQUENCE [LARGE SCALE GENOMIC DNA]</scope>
    <source>
        <strain evidence="1">MT-229</strain>
    </source>
</reference>
<evidence type="ECO:0008006" key="3">
    <source>
        <dbReference type="Google" id="ProtNLM"/>
    </source>
</evidence>
<dbReference type="OrthoDB" id="1423488at2"/>
<accession>A0A5N5IVJ6</accession>
<dbReference type="RefSeq" id="WP_151888566.1">
    <property type="nucleotide sequence ID" value="NZ_VNIK02000001.1"/>
</dbReference>
<evidence type="ECO:0000313" key="2">
    <source>
        <dbReference type="Proteomes" id="UP000319204"/>
    </source>
</evidence>
<sequence>MIGKNRFYLFLVLLIGPLSAFSQLKYIGLAPFKTTDIKNYAEAEAITEKVKELFTERERFTVLDRSKYSQTAIYKEIEVQKNIEFIEGFVIEQGKQNGAQAIVGGNLTSLTYGKSSNLYECSMTFSITINDVENGNVIASRTFNTPSFCLVCAGGTKTETLSLVLKVLQKKIRSFIIETFPFTVDIEDVYESKGGGEIIIIAGEKEGVNEKDKFKVYEIIESGNRTRKAEILEFDIDRVEGDFSVGRIKGKKFDLLLEKFKNPEAKLECVTLSN</sequence>
<dbReference type="EMBL" id="VNIK02000001">
    <property type="protein sequence ID" value="KAB5491409.1"/>
    <property type="molecule type" value="Genomic_DNA"/>
</dbReference>
<protein>
    <recommendedName>
        <fullName evidence="3">Penicillin-binding protein activator LpoB</fullName>
    </recommendedName>
</protein>
<name>A0A5N5IVJ6_9FLAO</name>
<organism evidence="1 2">
    <name type="scientific">Flagellimonas hadalis</name>
    <dbReference type="NCBI Taxonomy" id="2597517"/>
    <lineage>
        <taxon>Bacteria</taxon>
        <taxon>Pseudomonadati</taxon>
        <taxon>Bacteroidota</taxon>
        <taxon>Flavobacteriia</taxon>
        <taxon>Flavobacteriales</taxon>
        <taxon>Flavobacteriaceae</taxon>
        <taxon>Flagellimonas</taxon>
    </lineage>
</organism>
<proteinExistence type="predicted"/>
<gene>
    <name evidence="1" type="ORF">FOT42_000220</name>
</gene>
<dbReference type="Proteomes" id="UP000319204">
    <property type="component" value="Unassembled WGS sequence"/>
</dbReference>
<comment type="caution">
    <text evidence="1">The sequence shown here is derived from an EMBL/GenBank/DDBJ whole genome shotgun (WGS) entry which is preliminary data.</text>
</comment>
<keyword evidence="2" id="KW-1185">Reference proteome</keyword>